<dbReference type="GO" id="GO:0000981">
    <property type="term" value="F:DNA-binding transcription factor activity, RNA polymerase II-specific"/>
    <property type="evidence" value="ECO:0007669"/>
    <property type="project" value="InterPro"/>
</dbReference>
<reference evidence="8" key="2">
    <citation type="journal article" date="2023" name="IMA Fungus">
        <title>Comparative genomic study of the Penicillium genus elucidates a diverse pangenome and 15 lateral gene transfer events.</title>
        <authorList>
            <person name="Petersen C."/>
            <person name="Sorensen T."/>
            <person name="Nielsen M.R."/>
            <person name="Sondergaard T.E."/>
            <person name="Sorensen J.L."/>
            <person name="Fitzpatrick D.A."/>
            <person name="Frisvad J.C."/>
            <person name="Nielsen K.L."/>
        </authorList>
    </citation>
    <scope>NUCLEOTIDE SEQUENCE</scope>
    <source>
        <strain evidence="8">IBT 35673</strain>
    </source>
</reference>
<keyword evidence="6" id="KW-0539">Nucleus</keyword>
<comment type="subcellular location">
    <subcellularLocation>
        <location evidence="1">Nucleus</location>
    </subcellularLocation>
</comment>
<evidence type="ECO:0000256" key="6">
    <source>
        <dbReference type="ARBA" id="ARBA00023242"/>
    </source>
</evidence>
<dbReference type="GO" id="GO:0008270">
    <property type="term" value="F:zinc ion binding"/>
    <property type="evidence" value="ECO:0007669"/>
    <property type="project" value="InterPro"/>
</dbReference>
<dbReference type="Pfam" id="PF04082">
    <property type="entry name" value="Fungal_trans"/>
    <property type="match status" value="1"/>
</dbReference>
<dbReference type="PROSITE" id="PS50048">
    <property type="entry name" value="ZN2_CY6_FUNGAL_2"/>
    <property type="match status" value="1"/>
</dbReference>
<dbReference type="CDD" id="cd12148">
    <property type="entry name" value="fungal_TF_MHR"/>
    <property type="match status" value="1"/>
</dbReference>
<dbReference type="PANTHER" id="PTHR31001:SF57">
    <property type="entry name" value="ZN(II)2CYS6 TRANSCRIPTION FACTOR (EUROFUNG)"/>
    <property type="match status" value="1"/>
</dbReference>
<dbReference type="PROSITE" id="PS00463">
    <property type="entry name" value="ZN2_CY6_FUNGAL_1"/>
    <property type="match status" value="1"/>
</dbReference>
<evidence type="ECO:0000256" key="5">
    <source>
        <dbReference type="ARBA" id="ARBA00023163"/>
    </source>
</evidence>
<dbReference type="EMBL" id="JAPZBQ010000001">
    <property type="protein sequence ID" value="KAJ5352224.1"/>
    <property type="molecule type" value="Genomic_DNA"/>
</dbReference>
<dbReference type="PANTHER" id="PTHR31001">
    <property type="entry name" value="UNCHARACTERIZED TRANSCRIPTIONAL REGULATORY PROTEIN"/>
    <property type="match status" value="1"/>
</dbReference>
<evidence type="ECO:0000313" key="8">
    <source>
        <dbReference type="EMBL" id="KAJ5352224.1"/>
    </source>
</evidence>
<keyword evidence="4" id="KW-0238">DNA-binding</keyword>
<dbReference type="SUPFAM" id="SSF57701">
    <property type="entry name" value="Zn2/Cys6 DNA-binding domain"/>
    <property type="match status" value="1"/>
</dbReference>
<dbReference type="InterPro" id="IPR007219">
    <property type="entry name" value="XnlR_reg_dom"/>
</dbReference>
<dbReference type="CDD" id="cd00067">
    <property type="entry name" value="GAL4"/>
    <property type="match status" value="1"/>
</dbReference>
<keyword evidence="3" id="KW-0805">Transcription regulation</keyword>
<protein>
    <recommendedName>
        <fullName evidence="7">Zn(2)-C6 fungal-type domain-containing protein</fullName>
    </recommendedName>
</protein>
<dbReference type="Gene3D" id="4.10.240.10">
    <property type="entry name" value="Zn(2)-C6 fungal-type DNA-binding domain"/>
    <property type="match status" value="1"/>
</dbReference>
<dbReference type="SMART" id="SM00906">
    <property type="entry name" value="Fungal_trans"/>
    <property type="match status" value="1"/>
</dbReference>
<dbReference type="Pfam" id="PF00172">
    <property type="entry name" value="Zn_clus"/>
    <property type="match status" value="1"/>
</dbReference>
<dbReference type="InterPro" id="IPR050613">
    <property type="entry name" value="Sec_Metabolite_Reg"/>
</dbReference>
<dbReference type="AlphaFoldDB" id="A0A9W9UPV2"/>
<accession>A0A9W9UPV2</accession>
<evidence type="ECO:0000256" key="2">
    <source>
        <dbReference type="ARBA" id="ARBA00022723"/>
    </source>
</evidence>
<feature type="domain" description="Zn(2)-C6 fungal-type" evidence="7">
    <location>
        <begin position="22"/>
        <end position="51"/>
    </location>
</feature>
<keyword evidence="2" id="KW-0479">Metal-binding</keyword>
<dbReference type="GO" id="GO:0006351">
    <property type="term" value="P:DNA-templated transcription"/>
    <property type="evidence" value="ECO:0007669"/>
    <property type="project" value="InterPro"/>
</dbReference>
<proteinExistence type="predicted"/>
<evidence type="ECO:0000259" key="7">
    <source>
        <dbReference type="PROSITE" id="PS50048"/>
    </source>
</evidence>
<organism evidence="8 9">
    <name type="scientific">Penicillium brevicompactum</name>
    <dbReference type="NCBI Taxonomy" id="5074"/>
    <lineage>
        <taxon>Eukaryota</taxon>
        <taxon>Fungi</taxon>
        <taxon>Dikarya</taxon>
        <taxon>Ascomycota</taxon>
        <taxon>Pezizomycotina</taxon>
        <taxon>Eurotiomycetes</taxon>
        <taxon>Eurotiomycetidae</taxon>
        <taxon>Eurotiales</taxon>
        <taxon>Aspergillaceae</taxon>
        <taxon>Penicillium</taxon>
    </lineage>
</organism>
<evidence type="ECO:0000256" key="3">
    <source>
        <dbReference type="ARBA" id="ARBA00023015"/>
    </source>
</evidence>
<dbReference type="InterPro" id="IPR036864">
    <property type="entry name" value="Zn2-C6_fun-type_DNA-bd_sf"/>
</dbReference>
<sequence length="686" mass="76529">MRVQKPAGKENSDSSPKLAARSCLACHRRKVRCDRAVPCTNCSKCNCACIYPTKNHDEQKSPTLQRISDRLERLETLLSRLVDPRGSATSSAEHQVQHAPNFPSGQRETWELLLNDGNNVQYVNNSNLKDLLQTEERIKTQSVSSPATTLQQQRCVGEQTSSTQDPCSIVSSNVLEFYPDSHLALQLWALYVKSVDPVLKILHIPTIQSAVIATILDPKSASSSMVALTFAIYFAAVTTLGHCDEPIDLPVERSILLKHYKAALDQLLLVTEVMNRPDITALQALAIYTTCLRVHETGRGAWVLNGLTIRLAQSIGLHRDGASLHLSPFDSEIRLRLWWHLCVLDSRAPEDQGFELTIDVLNRGLRLPLNVDDNQLFPNMEQLPMESVGWTEMSFFLIQTESCRLLNPVLGTREHSTSTALSDLTAKRQIIEERTRYVSSKYAISATTDQLPLIAMQHFTTARKKMEFMLQLREEIDNQRRDGTHDCPDVLRPSFKLACDGLESSSRLTKGGLSQGHKWLFTTYTPWYALAYVLRCLSNSPCGPSTDRAWALVEEAFPREVGFNKLSVLEDGHGSIWKCLVLLRHQALAARNAQLFTDTALRSTDSVTTQDKFRGLGEIEPQPGCEAVTSTLSDDGMAFGQDLIPDSDQTFFSSLDFSMSGVPYLPEWNAVIHGSLEDGNHSGMID</sequence>
<gene>
    <name evidence="8" type="ORF">N7452_001198</name>
</gene>
<comment type="caution">
    <text evidence="8">The sequence shown here is derived from an EMBL/GenBank/DDBJ whole genome shotgun (WGS) entry which is preliminary data.</text>
</comment>
<evidence type="ECO:0000256" key="1">
    <source>
        <dbReference type="ARBA" id="ARBA00004123"/>
    </source>
</evidence>
<dbReference type="InterPro" id="IPR001138">
    <property type="entry name" value="Zn2Cys6_DnaBD"/>
</dbReference>
<evidence type="ECO:0000313" key="9">
    <source>
        <dbReference type="Proteomes" id="UP001147695"/>
    </source>
</evidence>
<evidence type="ECO:0000256" key="4">
    <source>
        <dbReference type="ARBA" id="ARBA00023125"/>
    </source>
</evidence>
<dbReference type="SMART" id="SM00066">
    <property type="entry name" value="GAL4"/>
    <property type="match status" value="1"/>
</dbReference>
<dbReference type="GO" id="GO:0005634">
    <property type="term" value="C:nucleus"/>
    <property type="evidence" value="ECO:0007669"/>
    <property type="project" value="UniProtKB-SubCell"/>
</dbReference>
<dbReference type="Proteomes" id="UP001147695">
    <property type="component" value="Unassembled WGS sequence"/>
</dbReference>
<name>A0A9W9UPV2_PENBR</name>
<dbReference type="GO" id="GO:0003677">
    <property type="term" value="F:DNA binding"/>
    <property type="evidence" value="ECO:0007669"/>
    <property type="project" value="UniProtKB-KW"/>
</dbReference>
<reference evidence="8" key="1">
    <citation type="submission" date="2022-12" db="EMBL/GenBank/DDBJ databases">
        <authorList>
            <person name="Petersen C."/>
        </authorList>
    </citation>
    <scope>NUCLEOTIDE SEQUENCE</scope>
    <source>
        <strain evidence="8">IBT 35673</strain>
    </source>
</reference>
<keyword evidence="5" id="KW-0804">Transcription</keyword>